<dbReference type="SUPFAM" id="SSF52172">
    <property type="entry name" value="CheY-like"/>
    <property type="match status" value="2"/>
</dbReference>
<dbReference type="PANTHER" id="PTHR45339">
    <property type="entry name" value="HYBRID SIGNAL TRANSDUCTION HISTIDINE KINASE J"/>
    <property type="match status" value="1"/>
</dbReference>
<dbReference type="GO" id="GO:0005524">
    <property type="term" value="F:ATP binding"/>
    <property type="evidence" value="ECO:0007669"/>
    <property type="project" value="UniProtKB-KW"/>
</dbReference>
<evidence type="ECO:0000313" key="18">
    <source>
        <dbReference type="Proteomes" id="UP000266426"/>
    </source>
</evidence>
<feature type="modified residue" description="4-aspartylphosphate" evidence="12">
    <location>
        <position position="704"/>
    </location>
</feature>
<feature type="domain" description="Response regulatory" evidence="16">
    <location>
        <begin position="795"/>
        <end position="911"/>
    </location>
</feature>
<dbReference type="Gene3D" id="3.30.450.20">
    <property type="entry name" value="PAS domain"/>
    <property type="match status" value="1"/>
</dbReference>
<feature type="transmembrane region" description="Helical" evidence="14">
    <location>
        <begin position="20"/>
        <end position="40"/>
    </location>
</feature>
<gene>
    <name evidence="17" type="ORF">C4541_01770</name>
</gene>
<feature type="domain" description="Histidine kinase" evidence="15">
    <location>
        <begin position="406"/>
        <end position="629"/>
    </location>
</feature>
<dbReference type="Gene3D" id="1.10.287.130">
    <property type="match status" value="1"/>
</dbReference>
<dbReference type="PROSITE" id="PS50109">
    <property type="entry name" value="HIS_KIN"/>
    <property type="match status" value="1"/>
</dbReference>
<keyword evidence="7" id="KW-0418">Kinase</keyword>
<dbReference type="SMART" id="SM00387">
    <property type="entry name" value="HATPase_c"/>
    <property type="match status" value="1"/>
</dbReference>
<dbReference type="SMART" id="SM00448">
    <property type="entry name" value="REC"/>
    <property type="match status" value="2"/>
</dbReference>
<dbReference type="PROSITE" id="PS50110">
    <property type="entry name" value="RESPONSE_REGULATORY"/>
    <property type="match status" value="2"/>
</dbReference>
<dbReference type="EC" id="2.7.13.3" evidence="3"/>
<evidence type="ECO:0000256" key="12">
    <source>
        <dbReference type="PROSITE-ProRule" id="PRU00169"/>
    </source>
</evidence>
<evidence type="ECO:0000313" key="17">
    <source>
        <dbReference type="EMBL" id="RJP61488.1"/>
    </source>
</evidence>
<keyword evidence="4 12" id="KW-0597">Phosphoprotein</keyword>
<dbReference type="InterPro" id="IPR003594">
    <property type="entry name" value="HATPase_dom"/>
</dbReference>
<dbReference type="EMBL" id="QZJZ01000012">
    <property type="protein sequence ID" value="RJP61488.1"/>
    <property type="molecule type" value="Genomic_DNA"/>
</dbReference>
<evidence type="ECO:0000256" key="10">
    <source>
        <dbReference type="ARBA" id="ARBA00023136"/>
    </source>
</evidence>
<dbReference type="Gene3D" id="3.40.50.2300">
    <property type="match status" value="2"/>
</dbReference>
<dbReference type="SUPFAM" id="SSF55874">
    <property type="entry name" value="ATPase domain of HSP90 chaperone/DNA topoisomerase II/histidine kinase"/>
    <property type="match status" value="1"/>
</dbReference>
<comment type="catalytic activity">
    <reaction evidence="1">
        <text>ATP + protein L-histidine = ADP + protein N-phospho-L-histidine.</text>
        <dbReference type="EC" id="2.7.13.3"/>
    </reaction>
</comment>
<dbReference type="Pfam" id="PF02518">
    <property type="entry name" value="HATPase_c"/>
    <property type="match status" value="1"/>
</dbReference>
<comment type="subcellular location">
    <subcellularLocation>
        <location evidence="2">Membrane</location>
    </subcellularLocation>
</comment>
<dbReference type="InterPro" id="IPR035965">
    <property type="entry name" value="PAS-like_dom_sf"/>
</dbReference>
<keyword evidence="14" id="KW-0812">Transmembrane</keyword>
<keyword evidence="13" id="KW-0175">Coiled coil</keyword>
<dbReference type="SMART" id="SM00388">
    <property type="entry name" value="HisKA"/>
    <property type="match status" value="1"/>
</dbReference>
<keyword evidence="5" id="KW-0808">Transferase</keyword>
<dbReference type="CDD" id="cd17546">
    <property type="entry name" value="REC_hyHK_CKI1_RcsC-like"/>
    <property type="match status" value="1"/>
</dbReference>
<sequence>MKLSLPLKILIKEPIIRKVLFLAVSLLGICGLLVFAESALTRHSREYDRLIQNQRSRSELGKIIQANVQFILFSQSKMAISDDFRQIAMINTEINGYFEELFAIAAVLEKGGRYEHSIPVSLDTVDEISEVIYYRKPSARYDVNVLDLYPKIKDMKYIHTRFHSAYVEHLREHDRDEPCTHYQDIFLKQAYSYGMRFNERVNQMLYHTSAAITSLHASKDKVIGFYAAFYRILLVISFLIIAFVTLKTIKSTAQILHERSEYEQTLKDTTQSVEKILESLPVGIAVVGMDQGVHRLNSIARQMIAMPLGEDIDGRKCTDIFCTNGTTCPMLGMSIARYETECEIKTNNGSNKAVIKSAIPIKLMNEHYILEAFMDISRIKETELQLKQAKEQAEAASKSKSQFVANMSHEIRTPMNAIVGFLHLLKKTKLSDQQLDYIDTISSSSMVLLDIINDILDLSKIEVGEVKLEQINFNLEYLVKDLMKIIHPRADEKGLELRLTIDHSVPSDLEGDPTRLRQIILNLLSNALKFTEKGYIELSIQTERPSNSKGAVLLRFCVRDTGIGIPPEVQSDIFKEFTQADMSTTRKYGGTGLGLSICKRLVGLMNGDIHIESEEGKGSAFIFTAEFVEKQPVFSDDIFPLSPEDLAKKRVIVVDSTAATREKLCRICESFKMTVSEFDSPRSAIDWLDNIQDPAHIPDVALLDIIMPSIDGTKLIKNLRSPALNRGIKLVAVTADLRRGSARRMQEYGFNGFLPKPVVDKELVRVMCTVLGDRRNKGQIVTRHMADELACKGTRVLLAEDNPINQKLIGLLLKNIGCEVDIASNGQEAIDLLRKNTYHVVLMDLQMPVISGTEAAKIIRSEMNNRRIPIIALTASVVPEDKLRSLEAGMNDFLSKPIDAQQLKEKVARWQSSHLEMN</sequence>
<dbReference type="CDD" id="cd00082">
    <property type="entry name" value="HisKA"/>
    <property type="match status" value="1"/>
</dbReference>
<dbReference type="SUPFAM" id="SSF47384">
    <property type="entry name" value="Homodimeric domain of signal transducing histidine kinase"/>
    <property type="match status" value="1"/>
</dbReference>
<name>A0A3A4RG50_9BACT</name>
<keyword evidence="8" id="KW-0067">ATP-binding</keyword>
<evidence type="ECO:0000256" key="5">
    <source>
        <dbReference type="ARBA" id="ARBA00022679"/>
    </source>
</evidence>
<keyword evidence="14" id="KW-1133">Transmembrane helix</keyword>
<dbReference type="Pfam" id="PF00512">
    <property type="entry name" value="HisKA"/>
    <property type="match status" value="1"/>
</dbReference>
<feature type="domain" description="Response regulatory" evidence="16">
    <location>
        <begin position="650"/>
        <end position="771"/>
    </location>
</feature>
<dbReference type="SUPFAM" id="SSF55785">
    <property type="entry name" value="PYP-like sensor domain (PAS domain)"/>
    <property type="match status" value="1"/>
</dbReference>
<dbReference type="FunFam" id="3.30.565.10:FF:000010">
    <property type="entry name" value="Sensor histidine kinase RcsC"/>
    <property type="match status" value="1"/>
</dbReference>
<dbReference type="PANTHER" id="PTHR45339:SF1">
    <property type="entry name" value="HYBRID SIGNAL TRANSDUCTION HISTIDINE KINASE J"/>
    <property type="match status" value="1"/>
</dbReference>
<dbReference type="InterPro" id="IPR001789">
    <property type="entry name" value="Sig_transdc_resp-reg_receiver"/>
</dbReference>
<evidence type="ECO:0000256" key="13">
    <source>
        <dbReference type="SAM" id="Coils"/>
    </source>
</evidence>
<evidence type="ECO:0000256" key="3">
    <source>
        <dbReference type="ARBA" id="ARBA00012438"/>
    </source>
</evidence>
<dbReference type="InterPro" id="IPR005467">
    <property type="entry name" value="His_kinase_dom"/>
</dbReference>
<keyword evidence="9" id="KW-0902">Two-component regulatory system</keyword>
<feature type="transmembrane region" description="Helical" evidence="14">
    <location>
        <begin position="223"/>
        <end position="246"/>
    </location>
</feature>
<feature type="modified residue" description="4-aspartylphosphate" evidence="12">
    <location>
        <position position="844"/>
    </location>
</feature>
<comment type="caution">
    <text evidence="17">The sequence shown here is derived from an EMBL/GenBank/DDBJ whole genome shotgun (WGS) entry which is preliminary data.</text>
</comment>
<proteinExistence type="predicted"/>
<evidence type="ECO:0000256" key="11">
    <source>
        <dbReference type="ARBA" id="ARBA00023306"/>
    </source>
</evidence>
<evidence type="ECO:0000256" key="4">
    <source>
        <dbReference type="ARBA" id="ARBA00022553"/>
    </source>
</evidence>
<reference evidence="17 18" key="1">
    <citation type="journal article" date="2017" name="ISME J.">
        <title>Energy and carbon metabolisms in a deep terrestrial subsurface fluid microbial community.</title>
        <authorList>
            <person name="Momper L."/>
            <person name="Jungbluth S.P."/>
            <person name="Lee M.D."/>
            <person name="Amend J.P."/>
        </authorList>
    </citation>
    <scope>NUCLEOTIDE SEQUENCE [LARGE SCALE GENOMIC DNA]</scope>
    <source>
        <strain evidence="17">SURF_26</strain>
    </source>
</reference>
<dbReference type="InterPro" id="IPR011006">
    <property type="entry name" value="CheY-like_superfamily"/>
</dbReference>
<dbReference type="CDD" id="cd16922">
    <property type="entry name" value="HATPase_EvgS-ArcB-TorS-like"/>
    <property type="match status" value="1"/>
</dbReference>
<dbReference type="Gene3D" id="3.30.565.10">
    <property type="entry name" value="Histidine kinase-like ATPase, C-terminal domain"/>
    <property type="match status" value="1"/>
</dbReference>
<evidence type="ECO:0000256" key="1">
    <source>
        <dbReference type="ARBA" id="ARBA00000085"/>
    </source>
</evidence>
<keyword evidence="6" id="KW-0547">Nucleotide-binding</keyword>
<dbReference type="InterPro" id="IPR004358">
    <property type="entry name" value="Sig_transdc_His_kin-like_C"/>
</dbReference>
<evidence type="ECO:0000256" key="8">
    <source>
        <dbReference type="ARBA" id="ARBA00022840"/>
    </source>
</evidence>
<accession>A0A3A4RG50</accession>
<dbReference type="InterPro" id="IPR036890">
    <property type="entry name" value="HATPase_C_sf"/>
</dbReference>
<evidence type="ECO:0000256" key="14">
    <source>
        <dbReference type="SAM" id="Phobius"/>
    </source>
</evidence>
<dbReference type="InterPro" id="IPR036097">
    <property type="entry name" value="HisK_dim/P_sf"/>
</dbReference>
<keyword evidence="11" id="KW-0131">Cell cycle</keyword>
<evidence type="ECO:0000259" key="16">
    <source>
        <dbReference type="PROSITE" id="PS50110"/>
    </source>
</evidence>
<organism evidence="17 18">
    <name type="scientific">Candidatus Auribacter fodinae</name>
    <dbReference type="NCBI Taxonomy" id="2093366"/>
    <lineage>
        <taxon>Bacteria</taxon>
        <taxon>Pseudomonadati</taxon>
        <taxon>Candidatus Auribacterota</taxon>
        <taxon>Candidatus Auribacteria</taxon>
        <taxon>Candidatus Auribacterales</taxon>
        <taxon>Candidatus Auribacteraceae</taxon>
        <taxon>Candidatus Auribacter</taxon>
    </lineage>
</organism>
<dbReference type="FunFam" id="1.10.287.130:FF:000038">
    <property type="entry name" value="Sensory transduction histidine kinase"/>
    <property type="match status" value="1"/>
</dbReference>
<evidence type="ECO:0000256" key="6">
    <source>
        <dbReference type="ARBA" id="ARBA00022741"/>
    </source>
</evidence>
<evidence type="ECO:0000256" key="2">
    <source>
        <dbReference type="ARBA" id="ARBA00004370"/>
    </source>
</evidence>
<dbReference type="Proteomes" id="UP000266426">
    <property type="component" value="Unassembled WGS sequence"/>
</dbReference>
<evidence type="ECO:0000256" key="9">
    <source>
        <dbReference type="ARBA" id="ARBA00023012"/>
    </source>
</evidence>
<dbReference type="PRINTS" id="PR00344">
    <property type="entry name" value="BCTRLSENSOR"/>
</dbReference>
<keyword evidence="10 14" id="KW-0472">Membrane</keyword>
<protein>
    <recommendedName>
        <fullName evidence="3">histidine kinase</fullName>
        <ecNumber evidence="3">2.7.13.3</ecNumber>
    </recommendedName>
</protein>
<dbReference type="AlphaFoldDB" id="A0A3A4RG50"/>
<dbReference type="GO" id="GO:0016020">
    <property type="term" value="C:membrane"/>
    <property type="evidence" value="ECO:0007669"/>
    <property type="project" value="UniProtKB-SubCell"/>
</dbReference>
<dbReference type="Pfam" id="PF00072">
    <property type="entry name" value="Response_reg"/>
    <property type="match status" value="2"/>
</dbReference>
<evidence type="ECO:0000259" key="15">
    <source>
        <dbReference type="PROSITE" id="PS50109"/>
    </source>
</evidence>
<dbReference type="InterPro" id="IPR003661">
    <property type="entry name" value="HisK_dim/P_dom"/>
</dbReference>
<dbReference type="GO" id="GO:0000155">
    <property type="term" value="F:phosphorelay sensor kinase activity"/>
    <property type="evidence" value="ECO:0007669"/>
    <property type="project" value="InterPro"/>
</dbReference>
<evidence type="ECO:0000256" key="7">
    <source>
        <dbReference type="ARBA" id="ARBA00022777"/>
    </source>
</evidence>
<feature type="coiled-coil region" evidence="13">
    <location>
        <begin position="376"/>
        <end position="406"/>
    </location>
</feature>